<name>A0A401GP84_9APHY</name>
<keyword evidence="2" id="KW-0812">Transmembrane</keyword>
<dbReference type="RefSeq" id="XP_027614941.1">
    <property type="nucleotide sequence ID" value="XM_027759140.1"/>
</dbReference>
<evidence type="ECO:0000313" key="4">
    <source>
        <dbReference type="Proteomes" id="UP000287166"/>
    </source>
</evidence>
<evidence type="ECO:0000313" key="3">
    <source>
        <dbReference type="EMBL" id="GBE84028.1"/>
    </source>
</evidence>
<protein>
    <submittedName>
        <fullName evidence="3">Uncharacterized protein</fullName>
    </submittedName>
</protein>
<dbReference type="Proteomes" id="UP000287166">
    <property type="component" value="Unassembled WGS sequence"/>
</dbReference>
<evidence type="ECO:0000256" key="1">
    <source>
        <dbReference type="SAM" id="MobiDB-lite"/>
    </source>
</evidence>
<dbReference type="AlphaFoldDB" id="A0A401GP84"/>
<comment type="caution">
    <text evidence="3">The sequence shown here is derived from an EMBL/GenBank/DDBJ whole genome shotgun (WGS) entry which is preliminary data.</text>
</comment>
<proteinExistence type="predicted"/>
<sequence>MRSAPVLAQHSAPVAGILVAHADHSRRLRGLAAEDAESSRAMDQLKSSRMMARSRGRGPRAAGASLARASSSDSLSAGIGVLTSFVFALVILQILVHDPARCPYRRCATRSTK</sequence>
<accession>A0A401GP84</accession>
<organism evidence="3 4">
    <name type="scientific">Sparassis crispa</name>
    <dbReference type="NCBI Taxonomy" id="139825"/>
    <lineage>
        <taxon>Eukaryota</taxon>
        <taxon>Fungi</taxon>
        <taxon>Dikarya</taxon>
        <taxon>Basidiomycota</taxon>
        <taxon>Agaricomycotina</taxon>
        <taxon>Agaricomycetes</taxon>
        <taxon>Polyporales</taxon>
        <taxon>Sparassidaceae</taxon>
        <taxon>Sparassis</taxon>
    </lineage>
</organism>
<feature type="transmembrane region" description="Helical" evidence="2">
    <location>
        <begin position="75"/>
        <end position="96"/>
    </location>
</feature>
<keyword evidence="2" id="KW-1133">Transmembrane helix</keyword>
<keyword evidence="2" id="KW-0472">Membrane</keyword>
<feature type="compositionally biased region" description="Low complexity" evidence="1">
    <location>
        <begin position="59"/>
        <end position="75"/>
    </location>
</feature>
<reference evidence="3 4" key="1">
    <citation type="journal article" date="2018" name="Sci. Rep.">
        <title>Genome sequence of the cauliflower mushroom Sparassis crispa (Hanabiratake) and its association with beneficial usage.</title>
        <authorList>
            <person name="Kiyama R."/>
            <person name="Furutani Y."/>
            <person name="Kawaguchi K."/>
            <person name="Nakanishi T."/>
        </authorList>
    </citation>
    <scope>NUCLEOTIDE SEQUENCE [LARGE SCALE GENOMIC DNA]</scope>
</reference>
<evidence type="ECO:0000256" key="2">
    <source>
        <dbReference type="SAM" id="Phobius"/>
    </source>
</evidence>
<dbReference type="GeneID" id="38780945"/>
<feature type="region of interest" description="Disordered" evidence="1">
    <location>
        <begin position="31"/>
        <end position="75"/>
    </location>
</feature>
<gene>
    <name evidence="3" type="ORF">SCP_0600050</name>
</gene>
<dbReference type="InParanoid" id="A0A401GP84"/>
<keyword evidence="4" id="KW-1185">Reference proteome</keyword>
<dbReference type="EMBL" id="BFAD01000006">
    <property type="protein sequence ID" value="GBE84028.1"/>
    <property type="molecule type" value="Genomic_DNA"/>
</dbReference>